<protein>
    <recommendedName>
        <fullName evidence="1">DUF7730 domain-containing protein</fullName>
    </recommendedName>
</protein>
<feature type="domain" description="DUF7730" evidence="1">
    <location>
        <begin position="20"/>
        <end position="148"/>
    </location>
</feature>
<evidence type="ECO:0000313" key="2">
    <source>
        <dbReference type="EMBL" id="KAF2121366.1"/>
    </source>
</evidence>
<dbReference type="PANTHER" id="PTHR38790">
    <property type="entry name" value="2EXR DOMAIN-CONTAINING PROTEIN-RELATED"/>
    <property type="match status" value="1"/>
</dbReference>
<proteinExistence type="predicted"/>
<sequence length="227" mass="26798">MIGAPEPESVEEELWDYNISQSPLLRLPRELRDQIYDLVFVGEHVHVTYDQNKRRLSSVSLPHSLNPFRVGSYDELEKSDFPRSTTLSPVCRQLHLETELLPYQSNVWSFATYTALNQFLADRQRLPLTHLKSLQTLFLKWRPADCWYKGLRSVTTMYYFGNYYDYRGCIYPEDPNNFGDYARWVDKHGTASWRFERAKVVKWVRMSRHSIHTFSFSHQGGLAQMGF</sequence>
<accession>A0A6A5ZQ52</accession>
<evidence type="ECO:0000259" key="1">
    <source>
        <dbReference type="Pfam" id="PF24864"/>
    </source>
</evidence>
<dbReference type="InterPro" id="IPR056632">
    <property type="entry name" value="DUF7730"/>
</dbReference>
<dbReference type="AlphaFoldDB" id="A0A6A5ZQ52"/>
<organism evidence="2 3">
    <name type="scientific">Lophiotrema nucula</name>
    <dbReference type="NCBI Taxonomy" id="690887"/>
    <lineage>
        <taxon>Eukaryota</taxon>
        <taxon>Fungi</taxon>
        <taxon>Dikarya</taxon>
        <taxon>Ascomycota</taxon>
        <taxon>Pezizomycotina</taxon>
        <taxon>Dothideomycetes</taxon>
        <taxon>Pleosporomycetidae</taxon>
        <taxon>Pleosporales</taxon>
        <taxon>Lophiotremataceae</taxon>
        <taxon>Lophiotrema</taxon>
    </lineage>
</organism>
<gene>
    <name evidence="2" type="ORF">BDV96DRAFT_682612</name>
</gene>
<dbReference type="Pfam" id="PF24864">
    <property type="entry name" value="DUF7730"/>
    <property type="match status" value="1"/>
</dbReference>
<dbReference type="EMBL" id="ML977312">
    <property type="protein sequence ID" value="KAF2121366.1"/>
    <property type="molecule type" value="Genomic_DNA"/>
</dbReference>
<reference evidence="2" key="1">
    <citation type="journal article" date="2020" name="Stud. Mycol.">
        <title>101 Dothideomycetes genomes: a test case for predicting lifestyles and emergence of pathogens.</title>
        <authorList>
            <person name="Haridas S."/>
            <person name="Albert R."/>
            <person name="Binder M."/>
            <person name="Bloem J."/>
            <person name="Labutti K."/>
            <person name="Salamov A."/>
            <person name="Andreopoulos B."/>
            <person name="Baker S."/>
            <person name="Barry K."/>
            <person name="Bills G."/>
            <person name="Bluhm B."/>
            <person name="Cannon C."/>
            <person name="Castanera R."/>
            <person name="Culley D."/>
            <person name="Daum C."/>
            <person name="Ezra D."/>
            <person name="Gonzalez J."/>
            <person name="Henrissat B."/>
            <person name="Kuo A."/>
            <person name="Liang C."/>
            <person name="Lipzen A."/>
            <person name="Lutzoni F."/>
            <person name="Magnuson J."/>
            <person name="Mondo S."/>
            <person name="Nolan M."/>
            <person name="Ohm R."/>
            <person name="Pangilinan J."/>
            <person name="Park H.-J."/>
            <person name="Ramirez L."/>
            <person name="Alfaro M."/>
            <person name="Sun H."/>
            <person name="Tritt A."/>
            <person name="Yoshinaga Y."/>
            <person name="Zwiers L.-H."/>
            <person name="Turgeon B."/>
            <person name="Goodwin S."/>
            <person name="Spatafora J."/>
            <person name="Crous P."/>
            <person name="Grigoriev I."/>
        </authorList>
    </citation>
    <scope>NUCLEOTIDE SEQUENCE</scope>
    <source>
        <strain evidence="2">CBS 627.86</strain>
    </source>
</reference>
<evidence type="ECO:0000313" key="3">
    <source>
        <dbReference type="Proteomes" id="UP000799770"/>
    </source>
</evidence>
<keyword evidence="3" id="KW-1185">Reference proteome</keyword>
<dbReference type="PANTHER" id="PTHR38790:SF4">
    <property type="entry name" value="2EXR DOMAIN-CONTAINING PROTEIN"/>
    <property type="match status" value="1"/>
</dbReference>
<dbReference type="Proteomes" id="UP000799770">
    <property type="component" value="Unassembled WGS sequence"/>
</dbReference>
<dbReference type="OrthoDB" id="5413827at2759"/>
<name>A0A6A5ZQ52_9PLEO</name>